<protein>
    <recommendedName>
        <fullName evidence="4">Prepilin-type N-terminal cleavage/methylation domain-containing protein</fullName>
    </recommendedName>
</protein>
<proteinExistence type="predicted"/>
<dbReference type="SUPFAM" id="SSF54523">
    <property type="entry name" value="Pili subunits"/>
    <property type="match status" value="1"/>
</dbReference>
<dbReference type="EMBL" id="HG917868">
    <property type="protein sequence ID" value="CDM68739.1"/>
    <property type="molecule type" value="Genomic_DNA"/>
</dbReference>
<dbReference type="KEGG" id="clt:CM240_1581"/>
<dbReference type="Proteomes" id="UP000019426">
    <property type="component" value="Chromosome M2/40_rep1"/>
</dbReference>
<evidence type="ECO:0000256" key="1">
    <source>
        <dbReference type="SAM" id="Phobius"/>
    </source>
</evidence>
<dbReference type="Gene3D" id="3.30.700.10">
    <property type="entry name" value="Glycoprotein, Type 4 Pilin"/>
    <property type="match status" value="1"/>
</dbReference>
<dbReference type="NCBIfam" id="TIGR02532">
    <property type="entry name" value="IV_pilin_GFxxxE"/>
    <property type="match status" value="1"/>
</dbReference>
<name>W6RYP6_9CLOT</name>
<dbReference type="InterPro" id="IPR045584">
    <property type="entry name" value="Pilin-like"/>
</dbReference>
<feature type="transmembrane region" description="Helical" evidence="1">
    <location>
        <begin position="6"/>
        <end position="29"/>
    </location>
</feature>
<dbReference type="PATRIC" id="fig|1216932.3.peg.1573"/>
<keyword evidence="1" id="KW-0472">Membrane</keyword>
<gene>
    <name evidence="2" type="ORF">CM240_1581</name>
</gene>
<keyword evidence="1" id="KW-1133">Transmembrane helix</keyword>
<evidence type="ECO:0008006" key="4">
    <source>
        <dbReference type="Google" id="ProtNLM"/>
    </source>
</evidence>
<dbReference type="STRING" id="1216932.CM240_1581"/>
<dbReference type="PROSITE" id="PS00409">
    <property type="entry name" value="PROKAR_NTER_METHYL"/>
    <property type="match status" value="1"/>
</dbReference>
<evidence type="ECO:0000313" key="2">
    <source>
        <dbReference type="EMBL" id="CDM68739.1"/>
    </source>
</evidence>
<keyword evidence="1" id="KW-0812">Transmembrane</keyword>
<keyword evidence="3" id="KW-1185">Reference proteome</keyword>
<dbReference type="InterPro" id="IPR012902">
    <property type="entry name" value="N_methyl_site"/>
</dbReference>
<evidence type="ECO:0000313" key="3">
    <source>
        <dbReference type="Proteomes" id="UP000019426"/>
    </source>
</evidence>
<sequence>MKKGFTLIEVLVTLSILVILMSIVVPNYSELRKNIDKNKYILNSVLVYDYVKAHNEKNTFTKLSDLKVAIESNISVTDVELTIGGKGIETVKYKDKGNELKLVLDDKKFTYKLYLEGKVIYSGD</sequence>
<organism evidence="2 3">
    <name type="scientific">Clostridium bornimense</name>
    <dbReference type="NCBI Taxonomy" id="1216932"/>
    <lineage>
        <taxon>Bacteria</taxon>
        <taxon>Bacillati</taxon>
        <taxon>Bacillota</taxon>
        <taxon>Clostridia</taxon>
        <taxon>Eubacteriales</taxon>
        <taxon>Clostridiaceae</taxon>
        <taxon>Clostridium</taxon>
    </lineage>
</organism>
<dbReference type="HOGENOM" id="CLU_1999901_0_0_9"/>
<dbReference type="AlphaFoldDB" id="W6RYP6"/>
<reference evidence="2 3" key="1">
    <citation type="submission" date="2013-11" db="EMBL/GenBank/DDBJ databases">
        <title>Complete genome sequence of Clostridum sp. M2/40.</title>
        <authorList>
            <person name="Wibberg D."/>
            <person name="Puehler A."/>
            <person name="Schlueter A."/>
        </authorList>
    </citation>
    <scope>NUCLEOTIDE SEQUENCE [LARGE SCALE GENOMIC DNA]</scope>
    <source>
        <strain evidence="3">M2/40</strain>
    </source>
</reference>
<dbReference type="Pfam" id="PF07963">
    <property type="entry name" value="N_methyl"/>
    <property type="match status" value="1"/>
</dbReference>
<dbReference type="RefSeq" id="WP_044038064.1">
    <property type="nucleotide sequence ID" value="NZ_HG917868.1"/>
</dbReference>
<accession>W6RYP6</accession>